<sequence>MGKYFGISRYEIQPLLMQKYHLSDTDWDRLTELWHTYGMRHTGDMSNCTPSNHYYLQGILEHLAIEWDSWNEGMSKQLKDIIQTEFPQLIVQDREFEID</sequence>
<comment type="caution">
    <text evidence="1">The sequence shown here is derived from an EMBL/GenBank/DDBJ whole genome shotgun (WGS) entry which is preliminary data.</text>
</comment>
<dbReference type="Proteomes" id="UP000448877">
    <property type="component" value="Unassembled WGS sequence"/>
</dbReference>
<organism evidence="1 2">
    <name type="scientific">Bacteroides cellulosilyticus</name>
    <dbReference type="NCBI Taxonomy" id="246787"/>
    <lineage>
        <taxon>Bacteria</taxon>
        <taxon>Pseudomonadati</taxon>
        <taxon>Bacteroidota</taxon>
        <taxon>Bacteroidia</taxon>
        <taxon>Bacteroidales</taxon>
        <taxon>Bacteroidaceae</taxon>
        <taxon>Bacteroides</taxon>
    </lineage>
</organism>
<dbReference type="AlphaFoldDB" id="A0A642PTY6"/>
<dbReference type="RefSeq" id="WP_149920243.1">
    <property type="nucleotide sequence ID" value="NZ_VVYV01000029.1"/>
</dbReference>
<protein>
    <submittedName>
        <fullName evidence="1">Uncharacterized protein</fullName>
    </submittedName>
</protein>
<dbReference type="EMBL" id="VVYV01000029">
    <property type="protein sequence ID" value="KAA5415980.1"/>
    <property type="molecule type" value="Genomic_DNA"/>
</dbReference>
<gene>
    <name evidence="1" type="ORF">F2Y81_16575</name>
</gene>
<reference evidence="1 2" key="1">
    <citation type="journal article" date="2019" name="Nat. Med.">
        <title>A library of human gut bacterial isolates paired with longitudinal multiomics data enables mechanistic microbiome research.</title>
        <authorList>
            <person name="Poyet M."/>
            <person name="Groussin M."/>
            <person name="Gibbons S.M."/>
            <person name="Avila-Pacheco J."/>
            <person name="Jiang X."/>
            <person name="Kearney S.M."/>
            <person name="Perrotta A.R."/>
            <person name="Berdy B."/>
            <person name="Zhao S."/>
            <person name="Lieberman T.D."/>
            <person name="Swanson P.K."/>
            <person name="Smith M."/>
            <person name="Roesemann S."/>
            <person name="Alexander J.E."/>
            <person name="Rich S.A."/>
            <person name="Livny J."/>
            <person name="Vlamakis H."/>
            <person name="Clish C."/>
            <person name="Bullock K."/>
            <person name="Deik A."/>
            <person name="Scott J."/>
            <person name="Pierce K.A."/>
            <person name="Xavier R.J."/>
            <person name="Alm E.J."/>
        </authorList>
    </citation>
    <scope>NUCLEOTIDE SEQUENCE [LARGE SCALE GENOMIC DNA]</scope>
    <source>
        <strain evidence="1 2">BIOML-A6</strain>
    </source>
</reference>
<name>A0A642PTY6_9BACE</name>
<evidence type="ECO:0000313" key="1">
    <source>
        <dbReference type="EMBL" id="KAA5415980.1"/>
    </source>
</evidence>
<evidence type="ECO:0000313" key="2">
    <source>
        <dbReference type="Proteomes" id="UP000448877"/>
    </source>
</evidence>
<accession>A0A642PTY6</accession>
<proteinExistence type="predicted"/>